<evidence type="ECO:0008006" key="5">
    <source>
        <dbReference type="Google" id="ProtNLM"/>
    </source>
</evidence>
<name>A0A5F1ZTY6_9LEPT</name>
<dbReference type="Gene3D" id="3.40.50.300">
    <property type="entry name" value="P-loop containing nucleotide triphosphate hydrolases"/>
    <property type="match status" value="1"/>
</dbReference>
<dbReference type="PANTHER" id="PTHR11669:SF8">
    <property type="entry name" value="DNA POLYMERASE III SUBUNIT DELTA"/>
    <property type="match status" value="1"/>
</dbReference>
<evidence type="ECO:0000313" key="4">
    <source>
        <dbReference type="Proteomes" id="UP000297946"/>
    </source>
</evidence>
<dbReference type="OrthoDB" id="9810148at2"/>
<comment type="caution">
    <text evidence="1">The sequence shown here is derived from an EMBL/GenBank/DDBJ whole genome shotgun (WGS) entry which is preliminary data.</text>
</comment>
<dbReference type="RefSeq" id="WP_135644403.1">
    <property type="nucleotide sequence ID" value="NZ_RQER01000004.1"/>
</dbReference>
<dbReference type="Proteomes" id="UP000297946">
    <property type="component" value="Unassembled WGS sequence"/>
</dbReference>
<evidence type="ECO:0000313" key="2">
    <source>
        <dbReference type="EMBL" id="TGL41910.1"/>
    </source>
</evidence>
<dbReference type="GO" id="GO:0006261">
    <property type="term" value="P:DNA-templated DNA replication"/>
    <property type="evidence" value="ECO:0007669"/>
    <property type="project" value="TreeGrafter"/>
</dbReference>
<organism evidence="1 4">
    <name type="scientific">Leptospira langatensis</name>
    <dbReference type="NCBI Taxonomy" id="2484983"/>
    <lineage>
        <taxon>Bacteria</taxon>
        <taxon>Pseudomonadati</taxon>
        <taxon>Spirochaetota</taxon>
        <taxon>Spirochaetia</taxon>
        <taxon>Leptospirales</taxon>
        <taxon>Leptospiraceae</taxon>
        <taxon>Leptospira</taxon>
    </lineage>
</organism>
<reference evidence="1 4" key="2">
    <citation type="journal article" date="2019" name="PLoS Negl. Trop. Dis.">
        <title>Revisiting the worldwide diversity of Leptospira species in the environment.</title>
        <authorList>
            <person name="Vincent A.T."/>
            <person name="Schiettekatte O."/>
            <person name="Bourhy P."/>
            <person name="Veyrier F.J."/>
            <person name="Picardeau M."/>
        </authorList>
    </citation>
    <scope>NUCLEOTIDE SEQUENCE [LARGE SCALE GENOMIC DNA]</scope>
    <source>
        <strain evidence="2">201702690</strain>
        <strain evidence="1 4">SSW18</strain>
    </source>
</reference>
<evidence type="ECO:0000313" key="1">
    <source>
        <dbReference type="EMBL" id="TGK03153.1"/>
    </source>
</evidence>
<dbReference type="SUPFAM" id="SSF52540">
    <property type="entry name" value="P-loop containing nucleoside triphosphate hydrolases"/>
    <property type="match status" value="1"/>
</dbReference>
<dbReference type="PANTHER" id="PTHR11669">
    <property type="entry name" value="REPLICATION FACTOR C / DNA POLYMERASE III GAMMA-TAU SUBUNIT"/>
    <property type="match status" value="1"/>
</dbReference>
<protein>
    <recommendedName>
        <fullName evidence="5">DNA polymerase III subunit delta</fullName>
    </recommendedName>
</protein>
<dbReference type="EMBL" id="RQER01000004">
    <property type="protein sequence ID" value="TGK03153.1"/>
    <property type="molecule type" value="Genomic_DNA"/>
</dbReference>
<dbReference type="AlphaFoldDB" id="A0A5F1ZTY6"/>
<sequence>MSSSFGIDEIKGQERALVFLKKYSSQPELLPPLLIFHGPEGTGKESAVERFIRHVLCIEGTSCGHCVSCRAFMHQSHPDIVWFPLEKNKQIAIGKEDNPEEFTIRWLIRTRLYYRPHLSKVRFIVIPDASLIGNEAETALLKSLEEAPSFTRFIFITTNLDQLKETIISRAVCIPFGYLPQAIVKDLYNKNSLTYIAAQGGSMDPFDCPPQVLEQISQKIDGNLRQPLDYLRLEEWILAYKDDHPDWQEDFSFKDFLDLVGLFLLQEYSKRDFESNLPKMEAVFRFKEKLHEKIHGQENISLSLLIHELALLEQK</sequence>
<dbReference type="InterPro" id="IPR050238">
    <property type="entry name" value="DNA_Rep/Repair_Clamp_Loader"/>
</dbReference>
<keyword evidence="3" id="KW-1185">Reference proteome</keyword>
<dbReference type="Pfam" id="PF13177">
    <property type="entry name" value="DNA_pol3_delta2"/>
    <property type="match status" value="1"/>
</dbReference>
<proteinExistence type="predicted"/>
<gene>
    <name evidence="1" type="ORF">EHO57_07645</name>
    <name evidence="2" type="ORF">EHQ53_06815</name>
</gene>
<accession>A0A5F1ZTY6</accession>
<reference evidence="2" key="1">
    <citation type="submission" date="2018-10" db="EMBL/GenBank/DDBJ databases">
        <authorList>
            <person name="Vincent A.T."/>
            <person name="Schiettekatte O."/>
            <person name="Bourhy P."/>
            <person name="Veyrier F.J."/>
            <person name="Picardeau M."/>
        </authorList>
    </citation>
    <scope>NUCLEOTIDE SEQUENCE</scope>
    <source>
        <strain evidence="2">201702690</strain>
    </source>
</reference>
<dbReference type="Proteomes" id="UP000297273">
    <property type="component" value="Unassembled WGS sequence"/>
</dbReference>
<dbReference type="InterPro" id="IPR027417">
    <property type="entry name" value="P-loop_NTPase"/>
</dbReference>
<evidence type="ECO:0000313" key="3">
    <source>
        <dbReference type="Proteomes" id="UP000297273"/>
    </source>
</evidence>
<dbReference type="EMBL" id="RQGC01000004">
    <property type="protein sequence ID" value="TGL41910.1"/>
    <property type="molecule type" value="Genomic_DNA"/>
</dbReference>